<dbReference type="PANTHER" id="PTHR43162">
    <property type="match status" value="1"/>
</dbReference>
<dbReference type="SUPFAM" id="SSF51735">
    <property type="entry name" value="NAD(P)-binding Rossmann-fold domains"/>
    <property type="match status" value="1"/>
</dbReference>
<gene>
    <name evidence="2" type="ORF">EC973_004767</name>
</gene>
<dbReference type="InterPro" id="IPR036291">
    <property type="entry name" value="NAD(P)-bd_dom_sf"/>
</dbReference>
<dbReference type="InterPro" id="IPR016040">
    <property type="entry name" value="NAD(P)-bd_dom"/>
</dbReference>
<dbReference type="Gene3D" id="3.40.50.720">
    <property type="entry name" value="NAD(P)-binding Rossmann-like Domain"/>
    <property type="match status" value="1"/>
</dbReference>
<evidence type="ECO:0000259" key="1">
    <source>
        <dbReference type="Pfam" id="PF13460"/>
    </source>
</evidence>
<dbReference type="AlphaFoldDB" id="A0A8H7BS57"/>
<protein>
    <recommendedName>
        <fullName evidence="1">NAD(P)-binding domain-containing protein</fullName>
    </recommendedName>
</protein>
<dbReference type="InterPro" id="IPR051604">
    <property type="entry name" value="Ergot_Alk_Oxidoreductase"/>
</dbReference>
<dbReference type="Proteomes" id="UP000605846">
    <property type="component" value="Unassembled WGS sequence"/>
</dbReference>
<dbReference type="OrthoDB" id="10254221at2759"/>
<dbReference type="Gene3D" id="3.90.25.10">
    <property type="entry name" value="UDP-galactose 4-epimerase, domain 1"/>
    <property type="match status" value="1"/>
</dbReference>
<comment type="caution">
    <text evidence="2">The sequence shown here is derived from an EMBL/GenBank/DDBJ whole genome shotgun (WGS) entry which is preliminary data.</text>
</comment>
<evidence type="ECO:0000313" key="3">
    <source>
        <dbReference type="Proteomes" id="UP000605846"/>
    </source>
</evidence>
<accession>A0A8H7BS57</accession>
<name>A0A8H7BS57_9FUNG</name>
<keyword evidence="3" id="KW-1185">Reference proteome</keyword>
<sequence>MGYAIASHLARYEHLRRQIRLLCQNKATCLNFAKKGIDVHQIDYTHPHQLSVAMRGVDQLILAVGHEKDRVLYAEHLCDMAAKSGIQSIICISHVGAVSDSHESLQQYALIEDFVINSDLQWTILRPDWVHQQFHLWAPYVEKYRRWPLPMPDNAEICPIDISDVCKVVEELVLDTSSKTLRALDDYHVDQVYTLTGPQAVTGKQLVDLLTKATGFQKFEYQLTRAMDLGYYLHDLKKDIWFDARIKQENAQIYRDTLDGYAYRSKSFGPPTATQIQTYLDYFDWVTKTASSICVPHASLITSLPSRPIRKFFQENANSFKPRV</sequence>
<dbReference type="PANTHER" id="PTHR43162:SF1">
    <property type="entry name" value="PRESTALK A DIFFERENTIATION PROTEIN A"/>
    <property type="match status" value="1"/>
</dbReference>
<organism evidence="2 3">
    <name type="scientific">Apophysomyces ossiformis</name>
    <dbReference type="NCBI Taxonomy" id="679940"/>
    <lineage>
        <taxon>Eukaryota</taxon>
        <taxon>Fungi</taxon>
        <taxon>Fungi incertae sedis</taxon>
        <taxon>Mucoromycota</taxon>
        <taxon>Mucoromycotina</taxon>
        <taxon>Mucoromycetes</taxon>
        <taxon>Mucorales</taxon>
        <taxon>Mucorineae</taxon>
        <taxon>Mucoraceae</taxon>
        <taxon>Apophysomyces</taxon>
    </lineage>
</organism>
<proteinExistence type="predicted"/>
<dbReference type="Pfam" id="PF13460">
    <property type="entry name" value="NAD_binding_10"/>
    <property type="match status" value="1"/>
</dbReference>
<feature type="domain" description="NAD(P)-binding" evidence="1">
    <location>
        <begin position="17"/>
        <end position="132"/>
    </location>
</feature>
<reference evidence="2" key="1">
    <citation type="submission" date="2020-01" db="EMBL/GenBank/DDBJ databases">
        <title>Genome Sequencing of Three Apophysomyces-Like Fungal Strains Confirms a Novel Fungal Genus in the Mucoromycota with divergent Burkholderia-like Endosymbiotic Bacteria.</title>
        <authorList>
            <person name="Stajich J.E."/>
            <person name="Macias A.M."/>
            <person name="Carter-House D."/>
            <person name="Lovett B."/>
            <person name="Kasson L.R."/>
            <person name="Berry K."/>
            <person name="Grigoriev I."/>
            <person name="Chang Y."/>
            <person name="Spatafora J."/>
            <person name="Kasson M.T."/>
        </authorList>
    </citation>
    <scope>NUCLEOTIDE SEQUENCE</scope>
    <source>
        <strain evidence="2">NRRL A-21654</strain>
    </source>
</reference>
<evidence type="ECO:0000313" key="2">
    <source>
        <dbReference type="EMBL" id="KAF7729237.1"/>
    </source>
</evidence>
<dbReference type="EMBL" id="JABAYA010000027">
    <property type="protein sequence ID" value="KAF7729237.1"/>
    <property type="molecule type" value="Genomic_DNA"/>
</dbReference>